<dbReference type="InterPro" id="IPR001810">
    <property type="entry name" value="F-box_dom"/>
</dbReference>
<evidence type="ECO:0000313" key="3">
    <source>
        <dbReference type="Proteomes" id="UP000541444"/>
    </source>
</evidence>
<dbReference type="SMART" id="SM00579">
    <property type="entry name" value="FBD"/>
    <property type="match status" value="1"/>
</dbReference>
<keyword evidence="3" id="KW-1185">Reference proteome</keyword>
<organism evidence="2 3">
    <name type="scientific">Kingdonia uniflora</name>
    <dbReference type="NCBI Taxonomy" id="39325"/>
    <lineage>
        <taxon>Eukaryota</taxon>
        <taxon>Viridiplantae</taxon>
        <taxon>Streptophyta</taxon>
        <taxon>Embryophyta</taxon>
        <taxon>Tracheophyta</taxon>
        <taxon>Spermatophyta</taxon>
        <taxon>Magnoliopsida</taxon>
        <taxon>Ranunculales</taxon>
        <taxon>Circaeasteraceae</taxon>
        <taxon>Kingdonia</taxon>
    </lineage>
</organism>
<dbReference type="InterPro" id="IPR053781">
    <property type="entry name" value="F-box_AtFBL13-like"/>
</dbReference>
<proteinExistence type="predicted"/>
<dbReference type="OrthoDB" id="612216at2759"/>
<dbReference type="PROSITE" id="PS50181">
    <property type="entry name" value="FBOX"/>
    <property type="match status" value="1"/>
</dbReference>
<evidence type="ECO:0000259" key="1">
    <source>
        <dbReference type="PROSITE" id="PS50181"/>
    </source>
</evidence>
<reference evidence="2 3" key="1">
    <citation type="journal article" date="2020" name="IScience">
        <title>Genome Sequencing of the Endangered Kingdonia uniflora (Circaeasteraceae, Ranunculales) Reveals Potential Mechanisms of Evolutionary Specialization.</title>
        <authorList>
            <person name="Sun Y."/>
            <person name="Deng T."/>
            <person name="Zhang A."/>
            <person name="Moore M.J."/>
            <person name="Landis J.B."/>
            <person name="Lin N."/>
            <person name="Zhang H."/>
            <person name="Zhang X."/>
            <person name="Huang J."/>
            <person name="Zhang X."/>
            <person name="Sun H."/>
            <person name="Wang H."/>
        </authorList>
    </citation>
    <scope>NUCLEOTIDE SEQUENCE [LARGE SCALE GENOMIC DNA]</scope>
    <source>
        <strain evidence="2">TB1705</strain>
        <tissue evidence="2">Leaf</tissue>
    </source>
</reference>
<protein>
    <recommendedName>
        <fullName evidence="1">F-box domain-containing protein</fullName>
    </recommendedName>
</protein>
<gene>
    <name evidence="2" type="ORF">GIB67_013763</name>
</gene>
<dbReference type="AlphaFoldDB" id="A0A7J7MMZ5"/>
<dbReference type="PANTHER" id="PTHR31900">
    <property type="entry name" value="F-BOX/RNI SUPERFAMILY PROTEIN-RELATED"/>
    <property type="match status" value="1"/>
</dbReference>
<dbReference type="CDD" id="cd22160">
    <property type="entry name" value="F-box_AtFBL13-like"/>
    <property type="match status" value="1"/>
</dbReference>
<sequence length="338" mass="38978">MDATVSIPKSKTHKIANIGGGGDRISNLPDVVLHRIIFLLPTKEAVATSLLTKQWKHLWISLSNLELWNSSHGISSDQVKQMKDRNRKVSFMDFVERVLIRHDEFDIQNFSLKCFDCYLSRIEVWINWVIRHQIPEVKLEYGVYGASPIVFLATDFNYETLEVLKLMMKSIFKISTSICFSRLKTRHLSRLELYGDMGCGGNHLVKEQSCIIHDSPPDGRENNDCDVKVDAQSLVNKKECWEDEDFEVDMVPGCLLTHLKVLKIGILRENKNPKSKYKNSRQVDLSFIKYFLKNARVLEKMTIMSSDYLSKDPEMQMEDRKLLLRLSKASVSCLIDLS</sequence>
<dbReference type="InterPro" id="IPR006566">
    <property type="entry name" value="FBD"/>
</dbReference>
<accession>A0A7J7MMZ5</accession>
<feature type="domain" description="F-box" evidence="1">
    <location>
        <begin position="22"/>
        <end position="71"/>
    </location>
</feature>
<name>A0A7J7MMZ5_9MAGN</name>
<comment type="caution">
    <text evidence="2">The sequence shown here is derived from an EMBL/GenBank/DDBJ whole genome shotgun (WGS) entry which is preliminary data.</text>
</comment>
<dbReference type="SUPFAM" id="SSF81383">
    <property type="entry name" value="F-box domain"/>
    <property type="match status" value="1"/>
</dbReference>
<dbReference type="InterPro" id="IPR036047">
    <property type="entry name" value="F-box-like_dom_sf"/>
</dbReference>
<dbReference type="InterPro" id="IPR050232">
    <property type="entry name" value="FBL13/AtMIF1-like"/>
</dbReference>
<dbReference type="EMBL" id="JACGCM010001346">
    <property type="protein sequence ID" value="KAF6156319.1"/>
    <property type="molecule type" value="Genomic_DNA"/>
</dbReference>
<evidence type="ECO:0000313" key="2">
    <source>
        <dbReference type="EMBL" id="KAF6156319.1"/>
    </source>
</evidence>
<dbReference type="Pfam" id="PF08387">
    <property type="entry name" value="FBD"/>
    <property type="match status" value="1"/>
</dbReference>
<dbReference type="PANTHER" id="PTHR31900:SF30">
    <property type="entry name" value="SUPERFAMILY PROTEIN, PUTATIVE-RELATED"/>
    <property type="match status" value="1"/>
</dbReference>
<dbReference type="Pfam" id="PF00646">
    <property type="entry name" value="F-box"/>
    <property type="match status" value="1"/>
</dbReference>
<dbReference type="Proteomes" id="UP000541444">
    <property type="component" value="Unassembled WGS sequence"/>
</dbReference>